<reference evidence="2" key="1">
    <citation type="journal article" date="2013" name="PLoS ONE">
        <title>Gene expression in gut symbiotic organ of stinkbug affected by extracellular bacterial symbiont.</title>
        <authorList>
            <person name="Futahashi R."/>
            <person name="Tanaka K."/>
            <person name="Tanahashi M."/>
            <person name="Nikoh N."/>
            <person name="Kikuchi Y."/>
            <person name="Lee B.L."/>
            <person name="Fukatsu T."/>
        </authorList>
    </citation>
    <scope>NUCLEOTIDE SEQUENCE</scope>
    <source>
        <tissue evidence="2">Midgut</tissue>
    </source>
</reference>
<dbReference type="EMBL" id="AK418073">
    <property type="protein sequence ID" value="BAN21288.1"/>
    <property type="molecule type" value="mRNA"/>
</dbReference>
<proteinExistence type="evidence at transcript level"/>
<organism evidence="2">
    <name type="scientific">Riptortus pedestris</name>
    <name type="common">Bean bug</name>
    <dbReference type="NCBI Taxonomy" id="329032"/>
    <lineage>
        <taxon>Eukaryota</taxon>
        <taxon>Metazoa</taxon>
        <taxon>Ecdysozoa</taxon>
        <taxon>Arthropoda</taxon>
        <taxon>Hexapoda</taxon>
        <taxon>Insecta</taxon>
        <taxon>Pterygota</taxon>
        <taxon>Neoptera</taxon>
        <taxon>Paraneoptera</taxon>
        <taxon>Hemiptera</taxon>
        <taxon>Heteroptera</taxon>
        <taxon>Panheteroptera</taxon>
        <taxon>Pentatomomorpha</taxon>
        <taxon>Coreoidea</taxon>
        <taxon>Alydidae</taxon>
        <taxon>Riptortus</taxon>
    </lineage>
</organism>
<evidence type="ECO:0000313" key="2">
    <source>
        <dbReference type="EMBL" id="BAN21288.1"/>
    </source>
</evidence>
<dbReference type="AlphaFoldDB" id="R4WDZ2"/>
<name>R4WDZ2_RIPPE</name>
<sequence length="83" mass="9245">MVMEREEALEAATRLVDEVIQEAEAEAARRRKESAAQSSGKKSLNEDDLSEGGISAIIKRGTRLQTRARGFVTRILTQLRICK</sequence>
<evidence type="ECO:0000256" key="1">
    <source>
        <dbReference type="SAM" id="MobiDB-lite"/>
    </source>
</evidence>
<accession>R4WDZ2</accession>
<feature type="region of interest" description="Disordered" evidence="1">
    <location>
        <begin position="26"/>
        <end position="48"/>
    </location>
</feature>
<protein>
    <submittedName>
        <fullName evidence="2">Unkown protein</fullName>
    </submittedName>
</protein>